<dbReference type="EMBL" id="LDZY01000006">
    <property type="protein sequence ID" value="KLU65881.1"/>
    <property type="molecule type" value="Genomic_DNA"/>
</dbReference>
<sequence length="83" mass="9434">MLVLTRKLNETIKIGDDIEITVVAISGDNVRLGIEAPREIRILRSEVYGEIQRQNREAVTGEEFEQSLKIILRDLGIVKKENS</sequence>
<dbReference type="Pfam" id="PF02599">
    <property type="entry name" value="CsrA"/>
    <property type="match status" value="1"/>
</dbReference>
<keyword evidence="1 6" id="KW-0963">Cytoplasm</keyword>
<dbReference type="PANTHER" id="PTHR34984:SF1">
    <property type="entry name" value="CARBON STORAGE REGULATOR"/>
    <property type="match status" value="1"/>
</dbReference>
<dbReference type="Proteomes" id="UP000036356">
    <property type="component" value="Unassembled WGS sequence"/>
</dbReference>
<comment type="function">
    <text evidence="6">A translational regulator that binds mRNA to regulate translation initiation and/or mRNA stability. Usually binds in the 5'-UTR at or near the Shine-Dalgarno sequence preventing ribosome-binding, thus repressing translation. Its main target seems to be the major flagellin gene, while its function is anatagonized by FliW.</text>
</comment>
<comment type="caution">
    <text evidence="7">The sequence shown here is derived from an EMBL/GenBank/DDBJ whole genome shotgun (WGS) entry which is preliminary data.</text>
</comment>
<evidence type="ECO:0000313" key="7">
    <source>
        <dbReference type="EMBL" id="KLU65881.1"/>
    </source>
</evidence>
<dbReference type="HAMAP" id="MF_00167">
    <property type="entry name" value="CsrA"/>
    <property type="match status" value="1"/>
</dbReference>
<dbReference type="RefSeq" id="WP_047809809.1">
    <property type="nucleotide sequence ID" value="NZ_LDZY01000006.1"/>
</dbReference>
<dbReference type="STRING" id="476652.DEAC_c19170"/>
<reference evidence="7 8" key="1">
    <citation type="submission" date="2015-06" db="EMBL/GenBank/DDBJ databases">
        <title>Draft genome of the moderately acidophilic sulfate reducer Candidatus Desulfosporosinus acididurans strain M1.</title>
        <authorList>
            <person name="Poehlein A."/>
            <person name="Petzsch P."/>
            <person name="Johnson B.D."/>
            <person name="Schloemann M."/>
            <person name="Daniel R."/>
            <person name="Muehling M."/>
        </authorList>
    </citation>
    <scope>NUCLEOTIDE SEQUENCE [LARGE SCALE GENOMIC DNA]</scope>
    <source>
        <strain evidence="7 8">M1</strain>
    </source>
</reference>
<dbReference type="Gene3D" id="2.60.40.4380">
    <property type="entry name" value="Translational regulator CsrA"/>
    <property type="match status" value="1"/>
</dbReference>
<evidence type="ECO:0000313" key="8">
    <source>
        <dbReference type="Proteomes" id="UP000036356"/>
    </source>
</evidence>
<keyword evidence="8" id="KW-1185">Reference proteome</keyword>
<proteinExistence type="inferred from homology"/>
<keyword evidence="3 6" id="KW-1005">Bacterial flagellum biogenesis</keyword>
<evidence type="ECO:0000256" key="5">
    <source>
        <dbReference type="ARBA" id="ARBA00022884"/>
    </source>
</evidence>
<dbReference type="NCBIfam" id="NF002469">
    <property type="entry name" value="PRK01712.1"/>
    <property type="match status" value="1"/>
</dbReference>
<keyword evidence="5 6" id="KW-0694">RNA-binding</keyword>
<dbReference type="InterPro" id="IPR003751">
    <property type="entry name" value="CsrA"/>
</dbReference>
<evidence type="ECO:0000256" key="4">
    <source>
        <dbReference type="ARBA" id="ARBA00022845"/>
    </source>
</evidence>
<evidence type="ECO:0000256" key="2">
    <source>
        <dbReference type="ARBA" id="ARBA00022491"/>
    </source>
</evidence>
<dbReference type="GO" id="GO:0006109">
    <property type="term" value="P:regulation of carbohydrate metabolic process"/>
    <property type="evidence" value="ECO:0007669"/>
    <property type="project" value="InterPro"/>
</dbReference>
<keyword evidence="4 6" id="KW-0810">Translation regulation</keyword>
<comment type="subcellular location">
    <subcellularLocation>
        <location evidence="6">Cytoplasm</location>
    </subcellularLocation>
</comment>
<dbReference type="FunFam" id="2.60.40.4380:FF:000002">
    <property type="entry name" value="Translational regulator CsrA"/>
    <property type="match status" value="1"/>
</dbReference>
<accession>A0A0J1IMG0</accession>
<dbReference type="GO" id="GO:1902208">
    <property type="term" value="P:regulation of bacterial-type flagellum assembly"/>
    <property type="evidence" value="ECO:0007669"/>
    <property type="project" value="UniProtKB-UniRule"/>
</dbReference>
<evidence type="ECO:0000256" key="3">
    <source>
        <dbReference type="ARBA" id="ARBA00022795"/>
    </source>
</evidence>
<comment type="similarity">
    <text evidence="6">Belongs to the CsrA/RsmA family.</text>
</comment>
<dbReference type="AlphaFoldDB" id="A0A0J1IMG0"/>
<dbReference type="SUPFAM" id="SSF117130">
    <property type="entry name" value="CsrA-like"/>
    <property type="match status" value="1"/>
</dbReference>
<dbReference type="PATRIC" id="fig|476652.3.peg.1984"/>
<dbReference type="NCBIfam" id="TIGR00202">
    <property type="entry name" value="csrA"/>
    <property type="match status" value="1"/>
</dbReference>
<keyword evidence="2 6" id="KW-0678">Repressor</keyword>
<gene>
    <name evidence="6" type="primary">csrA</name>
    <name evidence="7" type="ORF">DEAC_c19170</name>
</gene>
<dbReference type="GO" id="GO:0045947">
    <property type="term" value="P:negative regulation of translational initiation"/>
    <property type="evidence" value="ECO:0007669"/>
    <property type="project" value="UniProtKB-UniRule"/>
</dbReference>
<dbReference type="GO" id="GO:0006402">
    <property type="term" value="P:mRNA catabolic process"/>
    <property type="evidence" value="ECO:0007669"/>
    <property type="project" value="InterPro"/>
</dbReference>
<comment type="subunit">
    <text evidence="6">Homodimer; the beta-strands of each monomer intercalate to form a hydrophobic core, while the alpha-helices form wings that extend away from the core.</text>
</comment>
<dbReference type="GO" id="GO:0048027">
    <property type="term" value="F:mRNA 5'-UTR binding"/>
    <property type="evidence" value="ECO:0007669"/>
    <property type="project" value="UniProtKB-UniRule"/>
</dbReference>
<dbReference type="InterPro" id="IPR036107">
    <property type="entry name" value="CsrA_sf"/>
</dbReference>
<protein>
    <recommendedName>
        <fullName evidence="6">Translational regulator CsrA</fullName>
    </recommendedName>
</protein>
<dbReference type="GO" id="GO:0044781">
    <property type="term" value="P:bacterial-type flagellum organization"/>
    <property type="evidence" value="ECO:0007669"/>
    <property type="project" value="UniProtKB-KW"/>
</dbReference>
<name>A0A0J1IMG0_9FIRM</name>
<dbReference type="GO" id="GO:0005829">
    <property type="term" value="C:cytosol"/>
    <property type="evidence" value="ECO:0007669"/>
    <property type="project" value="TreeGrafter"/>
</dbReference>
<evidence type="ECO:0000256" key="6">
    <source>
        <dbReference type="HAMAP-Rule" id="MF_00167"/>
    </source>
</evidence>
<evidence type="ECO:0000256" key="1">
    <source>
        <dbReference type="ARBA" id="ARBA00022490"/>
    </source>
</evidence>
<dbReference type="PANTHER" id="PTHR34984">
    <property type="entry name" value="CARBON STORAGE REGULATOR"/>
    <property type="match status" value="1"/>
</dbReference>
<organism evidence="7 8">
    <name type="scientific">Desulfosporosinus acididurans</name>
    <dbReference type="NCBI Taxonomy" id="476652"/>
    <lineage>
        <taxon>Bacteria</taxon>
        <taxon>Bacillati</taxon>
        <taxon>Bacillota</taxon>
        <taxon>Clostridia</taxon>
        <taxon>Eubacteriales</taxon>
        <taxon>Desulfitobacteriaceae</taxon>
        <taxon>Desulfosporosinus</taxon>
    </lineage>
</organism>